<keyword evidence="1" id="KW-0812">Transmembrane</keyword>
<dbReference type="EMBL" id="RHFK02000012">
    <property type="protein sequence ID" value="TWW68031.1"/>
    <property type="molecule type" value="Genomic_DNA"/>
</dbReference>
<dbReference type="Proteomes" id="UP000324091">
    <property type="component" value="Chromosome 2"/>
</dbReference>
<organism evidence="2 3">
    <name type="scientific">Takifugu flavidus</name>
    <name type="common">sansaifugu</name>
    <dbReference type="NCBI Taxonomy" id="433684"/>
    <lineage>
        <taxon>Eukaryota</taxon>
        <taxon>Metazoa</taxon>
        <taxon>Chordata</taxon>
        <taxon>Craniata</taxon>
        <taxon>Vertebrata</taxon>
        <taxon>Euteleostomi</taxon>
        <taxon>Actinopterygii</taxon>
        <taxon>Neopterygii</taxon>
        <taxon>Teleostei</taxon>
        <taxon>Neoteleostei</taxon>
        <taxon>Acanthomorphata</taxon>
        <taxon>Eupercaria</taxon>
        <taxon>Tetraodontiformes</taxon>
        <taxon>Tetradontoidea</taxon>
        <taxon>Tetraodontidae</taxon>
        <taxon>Takifugu</taxon>
    </lineage>
</organism>
<keyword evidence="3" id="KW-1185">Reference proteome</keyword>
<protein>
    <submittedName>
        <fullName evidence="2">Uncharacterized protein</fullName>
    </submittedName>
</protein>
<name>A0A5C6NN01_9TELE</name>
<evidence type="ECO:0000313" key="3">
    <source>
        <dbReference type="Proteomes" id="UP000324091"/>
    </source>
</evidence>
<keyword evidence="1" id="KW-0472">Membrane</keyword>
<evidence type="ECO:0000313" key="2">
    <source>
        <dbReference type="EMBL" id="TWW68031.1"/>
    </source>
</evidence>
<reference evidence="2 3" key="1">
    <citation type="submission" date="2019-04" db="EMBL/GenBank/DDBJ databases">
        <title>Chromosome genome assembly for Takifugu flavidus.</title>
        <authorList>
            <person name="Xiao S."/>
        </authorList>
    </citation>
    <scope>NUCLEOTIDE SEQUENCE [LARGE SCALE GENOMIC DNA]</scope>
    <source>
        <strain evidence="2">HTHZ2018</strain>
        <tissue evidence="2">Muscle</tissue>
    </source>
</reference>
<comment type="caution">
    <text evidence="2">The sequence shown here is derived from an EMBL/GenBank/DDBJ whole genome shotgun (WGS) entry which is preliminary data.</text>
</comment>
<accession>A0A5C6NN01</accession>
<proteinExistence type="predicted"/>
<feature type="transmembrane region" description="Helical" evidence="1">
    <location>
        <begin position="92"/>
        <end position="111"/>
    </location>
</feature>
<gene>
    <name evidence="2" type="ORF">D4764_02G0010720</name>
</gene>
<dbReference type="AlphaFoldDB" id="A0A5C6NN01"/>
<evidence type="ECO:0000256" key="1">
    <source>
        <dbReference type="SAM" id="Phobius"/>
    </source>
</evidence>
<sequence length="149" mass="16958">MVCSQQSNIGSIRTNKLSLLCLQLDPLHLHILPVTQCLFISKPPIPPLVPREVEVKLCCLRECPEKLTGTEFREFYSTLLAGRTDRNTTKSLIQPFIYVFICIVAEMVILFPRCNNFSYVTDDNLCVHYTHAQSSSGTFLMDKDSFIII</sequence>
<keyword evidence="1" id="KW-1133">Transmembrane helix</keyword>